<evidence type="ECO:0000259" key="4">
    <source>
        <dbReference type="PROSITE" id="PS50893"/>
    </source>
</evidence>
<dbReference type="EMBL" id="LGTC01000001">
    <property type="protein sequence ID" value="KNY27190.1"/>
    <property type="molecule type" value="Genomic_DNA"/>
</dbReference>
<dbReference type="InterPro" id="IPR003593">
    <property type="entry name" value="AAA+_ATPase"/>
</dbReference>
<sequence>MSIIQIENLCKSFKVLNRHQGFGGAVRDLFSRDYKIVKAVDNISMSIDKGEMVGFVGPNGAGKSTTIKMMTGVLEPTSGSIKVDNFVPYKQRMKYVQNIGVVFGQRTQLWWELPVIESFRILKEIFEIDDKTYNTNMGLFNDLVGLDSLHSTPVRFLSLGQRMLCDIVAAFLHNPKIIFLDEPTIGLDVSIKNKIRGVIKELNTRNKTTILLTTHDISDLEILCKRIIIVDKGSTIFDGDIQKVNSLFGAYRVLRLEMSEQFDLEELSNKIKSNFKCRKLPEIEASEDGWINITINLDEIKLVDMLNYLLTLFPLKDIKVEEVPTEKIIREIYEGGLK</sequence>
<dbReference type="OrthoDB" id="9804819at2"/>
<evidence type="ECO:0000256" key="1">
    <source>
        <dbReference type="ARBA" id="ARBA00022448"/>
    </source>
</evidence>
<dbReference type="PATRIC" id="fig|398512.5.peg.2563"/>
<dbReference type="Gene3D" id="3.40.50.300">
    <property type="entry name" value="P-loop containing nucleotide triphosphate hydrolases"/>
    <property type="match status" value="1"/>
</dbReference>
<proteinExistence type="predicted"/>
<evidence type="ECO:0000256" key="3">
    <source>
        <dbReference type="ARBA" id="ARBA00022840"/>
    </source>
</evidence>
<reference evidence="6" key="1">
    <citation type="submission" date="2015-07" db="EMBL/GenBank/DDBJ databases">
        <title>Near-Complete Genome Sequence of the Cellulolytic Bacterium Bacteroides (Pseudobacteroides) cellulosolvens ATCC 35603.</title>
        <authorList>
            <person name="Dassa B."/>
            <person name="Utturkar S.M."/>
            <person name="Klingeman D.M."/>
            <person name="Hurt R.A."/>
            <person name="Keller M."/>
            <person name="Xu J."/>
            <person name="Reddy Y.H.K."/>
            <person name="Borovok I."/>
            <person name="Grinberg I.R."/>
            <person name="Lamed R."/>
            <person name="Zhivin O."/>
            <person name="Bayer E.A."/>
            <person name="Brown S.D."/>
        </authorList>
    </citation>
    <scope>NUCLEOTIDE SEQUENCE [LARGE SCALE GENOMIC DNA]</scope>
    <source>
        <strain evidence="6">DSM 2933</strain>
    </source>
</reference>
<accession>A0A0L6JN63</accession>
<dbReference type="STRING" id="398512.Bccel_2458"/>
<keyword evidence="2" id="KW-0547">Nucleotide-binding</keyword>
<keyword evidence="3" id="KW-0067">ATP-binding</keyword>
<feature type="domain" description="ABC transporter" evidence="4">
    <location>
        <begin position="4"/>
        <end position="257"/>
    </location>
</feature>
<name>A0A0L6JN63_9FIRM</name>
<dbReference type="PANTHER" id="PTHR42711:SF1">
    <property type="entry name" value="ABC-TRANSPORT PROTEIN, ATP-BINDING COMPONENT"/>
    <property type="match status" value="1"/>
</dbReference>
<dbReference type="SMART" id="SM00382">
    <property type="entry name" value="AAA"/>
    <property type="match status" value="1"/>
</dbReference>
<gene>
    <name evidence="5" type="ORF">Bccel_2458</name>
</gene>
<dbReference type="Proteomes" id="UP000036923">
    <property type="component" value="Unassembled WGS sequence"/>
</dbReference>
<dbReference type="PANTHER" id="PTHR42711">
    <property type="entry name" value="ABC TRANSPORTER ATP-BINDING PROTEIN"/>
    <property type="match status" value="1"/>
</dbReference>
<dbReference type="eggNOG" id="COG4586">
    <property type="taxonomic scope" value="Bacteria"/>
</dbReference>
<evidence type="ECO:0000256" key="2">
    <source>
        <dbReference type="ARBA" id="ARBA00022741"/>
    </source>
</evidence>
<dbReference type="GO" id="GO:0005524">
    <property type="term" value="F:ATP binding"/>
    <property type="evidence" value="ECO:0007669"/>
    <property type="project" value="UniProtKB-KW"/>
</dbReference>
<dbReference type="SUPFAM" id="SSF52540">
    <property type="entry name" value="P-loop containing nucleoside triphosphate hydrolases"/>
    <property type="match status" value="1"/>
</dbReference>
<dbReference type="Pfam" id="PF00005">
    <property type="entry name" value="ABC_tran"/>
    <property type="match status" value="1"/>
</dbReference>
<evidence type="ECO:0000313" key="5">
    <source>
        <dbReference type="EMBL" id="KNY27190.1"/>
    </source>
</evidence>
<dbReference type="AlphaFoldDB" id="A0A0L6JN63"/>
<dbReference type="PROSITE" id="PS50893">
    <property type="entry name" value="ABC_TRANSPORTER_2"/>
    <property type="match status" value="1"/>
</dbReference>
<dbReference type="InterPro" id="IPR003439">
    <property type="entry name" value="ABC_transporter-like_ATP-bd"/>
</dbReference>
<comment type="caution">
    <text evidence="5">The sequence shown here is derived from an EMBL/GenBank/DDBJ whole genome shotgun (WGS) entry which is preliminary data.</text>
</comment>
<evidence type="ECO:0000313" key="6">
    <source>
        <dbReference type="Proteomes" id="UP000036923"/>
    </source>
</evidence>
<dbReference type="InterPro" id="IPR027417">
    <property type="entry name" value="P-loop_NTPase"/>
</dbReference>
<protein>
    <submittedName>
        <fullName evidence="5">ABC transporter related protein</fullName>
    </submittedName>
</protein>
<keyword evidence="6" id="KW-1185">Reference proteome</keyword>
<organism evidence="5 6">
    <name type="scientific">Pseudobacteroides cellulosolvens ATCC 35603 = DSM 2933</name>
    <dbReference type="NCBI Taxonomy" id="398512"/>
    <lineage>
        <taxon>Bacteria</taxon>
        <taxon>Bacillati</taxon>
        <taxon>Bacillota</taxon>
        <taxon>Clostridia</taxon>
        <taxon>Eubacteriales</taxon>
        <taxon>Oscillospiraceae</taxon>
        <taxon>Pseudobacteroides</taxon>
    </lineage>
</organism>
<keyword evidence="1" id="KW-0813">Transport</keyword>
<dbReference type="InterPro" id="IPR050763">
    <property type="entry name" value="ABC_transporter_ATP-binding"/>
</dbReference>
<dbReference type="GO" id="GO:0016887">
    <property type="term" value="F:ATP hydrolysis activity"/>
    <property type="evidence" value="ECO:0007669"/>
    <property type="project" value="InterPro"/>
</dbReference>